<accession>A0A2P7SD97</accession>
<dbReference type="AlphaFoldDB" id="A0A2P7SD97"/>
<proteinExistence type="predicted"/>
<gene>
    <name evidence="2" type="ORF">C7I85_14035</name>
</gene>
<protein>
    <submittedName>
        <fullName evidence="2">Ketosteroid isomerase</fullName>
    </submittedName>
</protein>
<evidence type="ECO:0000259" key="1">
    <source>
        <dbReference type="Pfam" id="PF12680"/>
    </source>
</evidence>
<evidence type="ECO:0000313" key="3">
    <source>
        <dbReference type="Proteomes" id="UP000240653"/>
    </source>
</evidence>
<sequence length="125" mass="14223">MGGTSAAELVKALLAAYAAKDRDAAERLISADFHFSSPLDNRIDRETYFTICWPNSKLIEGFEIEHLFADEDKAAVTYVGRSLSGKRFRNTEVFMCRDGQITDVEVYFGWWVPHEVPLGHHVDQR</sequence>
<dbReference type="Pfam" id="PF12680">
    <property type="entry name" value="SnoaL_2"/>
    <property type="match status" value="1"/>
</dbReference>
<dbReference type="InterPro" id="IPR037401">
    <property type="entry name" value="SnoaL-like"/>
</dbReference>
<dbReference type="Proteomes" id="UP000240653">
    <property type="component" value="Unassembled WGS sequence"/>
</dbReference>
<feature type="domain" description="SnoaL-like" evidence="1">
    <location>
        <begin position="10"/>
        <end position="103"/>
    </location>
</feature>
<evidence type="ECO:0000313" key="2">
    <source>
        <dbReference type="EMBL" id="PSJ60447.1"/>
    </source>
</evidence>
<dbReference type="GO" id="GO:0016853">
    <property type="term" value="F:isomerase activity"/>
    <property type="evidence" value="ECO:0007669"/>
    <property type="project" value="UniProtKB-KW"/>
</dbReference>
<name>A0A2P7SD97_9HYPH</name>
<dbReference type="InterPro" id="IPR032710">
    <property type="entry name" value="NTF2-like_dom_sf"/>
</dbReference>
<dbReference type="SUPFAM" id="SSF54427">
    <property type="entry name" value="NTF2-like"/>
    <property type="match status" value="1"/>
</dbReference>
<dbReference type="Gene3D" id="3.10.450.50">
    <property type="match status" value="1"/>
</dbReference>
<organism evidence="2 3">
    <name type="scientific">Pseudaminobacter soli</name>
    <name type="common">ex Li et al. 2025</name>
    <dbReference type="NCBI Taxonomy" id="1295366"/>
    <lineage>
        <taxon>Bacteria</taxon>
        <taxon>Pseudomonadati</taxon>
        <taxon>Pseudomonadota</taxon>
        <taxon>Alphaproteobacteria</taxon>
        <taxon>Hyphomicrobiales</taxon>
        <taxon>Phyllobacteriaceae</taxon>
        <taxon>Pseudaminobacter</taxon>
    </lineage>
</organism>
<dbReference type="EMBL" id="PXYL01000006">
    <property type="protein sequence ID" value="PSJ60447.1"/>
    <property type="molecule type" value="Genomic_DNA"/>
</dbReference>
<keyword evidence="3" id="KW-1185">Reference proteome</keyword>
<reference evidence="2 3" key="1">
    <citation type="submission" date="2018-03" db="EMBL/GenBank/DDBJ databases">
        <title>The draft genome of Mesorhizobium soli JCM 19897.</title>
        <authorList>
            <person name="Li L."/>
            <person name="Liu L."/>
            <person name="Liang L."/>
            <person name="Wang T."/>
            <person name="Zhang X."/>
        </authorList>
    </citation>
    <scope>NUCLEOTIDE SEQUENCE [LARGE SCALE GENOMIC DNA]</scope>
    <source>
        <strain evidence="2 3">JCM 19897</strain>
    </source>
</reference>
<keyword evidence="2" id="KW-0413">Isomerase</keyword>
<comment type="caution">
    <text evidence="2">The sequence shown here is derived from an EMBL/GenBank/DDBJ whole genome shotgun (WGS) entry which is preliminary data.</text>
</comment>
<dbReference type="OrthoDB" id="4945579at2"/>